<proteinExistence type="predicted"/>
<feature type="compositionally biased region" description="Low complexity" evidence="1">
    <location>
        <begin position="202"/>
        <end position="228"/>
    </location>
</feature>
<name>A0A7J7K6N1_BUGNE</name>
<accession>A0A7J7K6N1</accession>
<protein>
    <submittedName>
        <fullName evidence="2">Uncharacterized protein</fullName>
    </submittedName>
</protein>
<evidence type="ECO:0000256" key="1">
    <source>
        <dbReference type="SAM" id="MobiDB-lite"/>
    </source>
</evidence>
<organism evidence="2 3">
    <name type="scientific">Bugula neritina</name>
    <name type="common">Brown bryozoan</name>
    <name type="synonym">Sertularia neritina</name>
    <dbReference type="NCBI Taxonomy" id="10212"/>
    <lineage>
        <taxon>Eukaryota</taxon>
        <taxon>Metazoa</taxon>
        <taxon>Spiralia</taxon>
        <taxon>Lophotrochozoa</taxon>
        <taxon>Bryozoa</taxon>
        <taxon>Gymnolaemata</taxon>
        <taxon>Cheilostomatida</taxon>
        <taxon>Flustrina</taxon>
        <taxon>Buguloidea</taxon>
        <taxon>Bugulidae</taxon>
        <taxon>Bugula</taxon>
    </lineage>
</organism>
<feature type="region of interest" description="Disordered" evidence="1">
    <location>
        <begin position="194"/>
        <end position="229"/>
    </location>
</feature>
<dbReference type="Proteomes" id="UP000593567">
    <property type="component" value="Unassembled WGS sequence"/>
</dbReference>
<reference evidence="2" key="1">
    <citation type="submission" date="2020-06" db="EMBL/GenBank/DDBJ databases">
        <title>Draft genome of Bugula neritina, a colonial animal packing powerful symbionts and potential medicines.</title>
        <authorList>
            <person name="Rayko M."/>
        </authorList>
    </citation>
    <scope>NUCLEOTIDE SEQUENCE [LARGE SCALE GENOMIC DNA]</scope>
    <source>
        <strain evidence="2">Kwan_BN1</strain>
    </source>
</reference>
<comment type="caution">
    <text evidence="2">The sequence shown here is derived from an EMBL/GenBank/DDBJ whole genome shotgun (WGS) entry which is preliminary data.</text>
</comment>
<dbReference type="AlphaFoldDB" id="A0A7J7K6N1"/>
<dbReference type="EMBL" id="VXIV02001427">
    <property type="protein sequence ID" value="KAF6033216.1"/>
    <property type="molecule type" value="Genomic_DNA"/>
</dbReference>
<evidence type="ECO:0000313" key="3">
    <source>
        <dbReference type="Proteomes" id="UP000593567"/>
    </source>
</evidence>
<evidence type="ECO:0000313" key="2">
    <source>
        <dbReference type="EMBL" id="KAF6033216.1"/>
    </source>
</evidence>
<keyword evidence="3" id="KW-1185">Reference proteome</keyword>
<gene>
    <name evidence="2" type="ORF">EB796_008477</name>
</gene>
<sequence>MSMALDTLHLPSGFEGIQATVYPISRELESIEHLLDRDIDAQVSELCRFLSADIHSPNYEQNIQSLDQQTSTRTQDMQDAHAISSCAVHEDQLTEPSVNQTFGASFIPDQNEQPQNPQTQELNENFHFPPYQLNSPVIDYDSHPLPYLQTYSLPTHDQGIYLGNIQGNTEAENVWISDIETSSTVNQSHFTLPGFFTEPTHSQTSSSTLQDQTSNEQADSTYSTPSSSRSEDINFFAFTLHNGKLLTYS</sequence>